<name>A0A3S3VWS6_9RHOB</name>
<evidence type="ECO:0000313" key="4">
    <source>
        <dbReference type="Proteomes" id="UP000287168"/>
    </source>
</evidence>
<keyword evidence="2 3" id="KW-0808">Transferase</keyword>
<evidence type="ECO:0000256" key="1">
    <source>
        <dbReference type="ARBA" id="ARBA00022603"/>
    </source>
</evidence>
<dbReference type="Gene3D" id="3.40.50.12710">
    <property type="match status" value="1"/>
</dbReference>
<keyword evidence="4" id="KW-1185">Reference proteome</keyword>
<gene>
    <name evidence="3" type="ORF">EP867_03560</name>
</gene>
<dbReference type="Pfam" id="PF02636">
    <property type="entry name" value="Methyltransf_28"/>
    <property type="match status" value="1"/>
</dbReference>
<keyword evidence="1 3" id="KW-0489">Methyltransferase</keyword>
<dbReference type="Proteomes" id="UP000287168">
    <property type="component" value="Unassembled WGS sequence"/>
</dbReference>
<dbReference type="RefSeq" id="WP_128486835.1">
    <property type="nucleotide sequence ID" value="NZ_JBHLXB010000050.1"/>
</dbReference>
<proteinExistence type="predicted"/>
<reference evidence="3 4" key="1">
    <citation type="journal article" date="2015" name="Int. J. Syst. Evol. Microbiol.">
        <title>Gemmobacter intermedius sp. nov., isolated from a white stork (Ciconia ciconia).</title>
        <authorList>
            <person name="Kampfer P."/>
            <person name="Jerzak L."/>
            <person name="Wilharm G."/>
            <person name="Golke J."/>
            <person name="Busse H.J."/>
            <person name="Glaeser S.P."/>
        </authorList>
    </citation>
    <scope>NUCLEOTIDE SEQUENCE [LARGE SCALE GENOMIC DNA]</scope>
    <source>
        <strain evidence="3 4">119/4</strain>
    </source>
</reference>
<dbReference type="PANTHER" id="PTHR12049">
    <property type="entry name" value="PROTEIN ARGININE METHYLTRANSFERASE NDUFAF7, MITOCHONDRIAL"/>
    <property type="match status" value="1"/>
</dbReference>
<dbReference type="GO" id="GO:0035243">
    <property type="term" value="F:protein-arginine omega-N symmetric methyltransferase activity"/>
    <property type="evidence" value="ECO:0007669"/>
    <property type="project" value="TreeGrafter"/>
</dbReference>
<evidence type="ECO:0000313" key="3">
    <source>
        <dbReference type="EMBL" id="RWY43497.1"/>
    </source>
</evidence>
<evidence type="ECO:0000256" key="2">
    <source>
        <dbReference type="ARBA" id="ARBA00022679"/>
    </source>
</evidence>
<dbReference type="InterPro" id="IPR029063">
    <property type="entry name" value="SAM-dependent_MTases_sf"/>
</dbReference>
<organism evidence="3 4">
    <name type="scientific">Falsigemmobacter intermedius</name>
    <dbReference type="NCBI Taxonomy" id="1553448"/>
    <lineage>
        <taxon>Bacteria</taxon>
        <taxon>Pseudomonadati</taxon>
        <taxon>Pseudomonadota</taxon>
        <taxon>Alphaproteobacteria</taxon>
        <taxon>Rhodobacterales</taxon>
        <taxon>Paracoccaceae</taxon>
        <taxon>Falsigemmobacter</taxon>
    </lineage>
</organism>
<dbReference type="AlphaFoldDB" id="A0A3S3VWS6"/>
<dbReference type="GO" id="GO:0032259">
    <property type="term" value="P:methylation"/>
    <property type="evidence" value="ECO:0007669"/>
    <property type="project" value="UniProtKB-KW"/>
</dbReference>
<dbReference type="EMBL" id="SBLC01000004">
    <property type="protein sequence ID" value="RWY43497.1"/>
    <property type="molecule type" value="Genomic_DNA"/>
</dbReference>
<dbReference type="OrthoDB" id="9794208at2"/>
<comment type="caution">
    <text evidence="3">The sequence shown here is derived from an EMBL/GenBank/DDBJ whole genome shotgun (WGS) entry which is preliminary data.</text>
</comment>
<accession>A0A3S3VWS6</accession>
<dbReference type="InterPro" id="IPR003788">
    <property type="entry name" value="NDUFAF7"/>
</dbReference>
<sequence>MSTPLAALLKARIAASGPMRLSDYMAECLLHPEYGYYTRTEPFGRGGDFITAPEISQMFGELLGLWLAQCWLDQGAPGRFTLAEAGPGRGTLMADILRATRGVPGFHQAMAVHLVEASPRLRQVQREALRGYDVIWAESLADLPQAPLWFVANEFFDALPVRQFIREPSGWSEAMVVLEGDRLAHSRSAPRGVPALAHRLGDTRAGDVVELCPAARPLTEAVAGRIARHGGAALIVDYGDWRSRGDTLQAMKAHGYAGLFDSPGEADLTAHVDFEPLALEAEAAGLRAYGPIPQGDLLRALGIEARAARLAERLSGDKLQNHLAATRRLTDAAEMGTLFKALALLPTTAPCPAGFTP</sequence>
<dbReference type="InterPro" id="IPR038375">
    <property type="entry name" value="NDUFAF7_sf"/>
</dbReference>
<protein>
    <submittedName>
        <fullName evidence="3">Class I SAM-dependent methyltransferase</fullName>
    </submittedName>
</protein>
<dbReference type="PANTHER" id="PTHR12049:SF7">
    <property type="entry name" value="PROTEIN ARGININE METHYLTRANSFERASE NDUFAF7, MITOCHONDRIAL"/>
    <property type="match status" value="1"/>
</dbReference>
<dbReference type="SUPFAM" id="SSF53335">
    <property type="entry name" value="S-adenosyl-L-methionine-dependent methyltransferases"/>
    <property type="match status" value="1"/>
</dbReference>